<gene>
    <name evidence="1" type="ORF">PNBC_16140</name>
</gene>
<reference evidence="1 2" key="1">
    <citation type="submission" date="2016-02" db="EMBL/GenBank/DDBJ databases">
        <title>Paenibacillus sp. LPB0068, isolated from Crassostrea gigas.</title>
        <authorList>
            <person name="Shin S.-K."/>
            <person name="Yi H."/>
        </authorList>
    </citation>
    <scope>NUCLEOTIDE SEQUENCE [LARGE SCALE GENOMIC DNA]</scope>
    <source>
        <strain evidence="1 2">LPB0068</strain>
    </source>
</reference>
<dbReference type="RefSeq" id="WP_068659942.1">
    <property type="nucleotide sequence ID" value="NZ_CP017770.1"/>
</dbReference>
<dbReference type="Proteomes" id="UP000077134">
    <property type="component" value="Unassembled WGS sequence"/>
</dbReference>
<accession>A0A167BTP4</accession>
<dbReference type="KEGG" id="pcx:LPB68_09695"/>
<keyword evidence="2" id="KW-1185">Reference proteome</keyword>
<dbReference type="AlphaFoldDB" id="A0A167BTP4"/>
<name>A0A167BTP4_9BACL</name>
<organism evidence="1 2">
    <name type="scientific">Paenibacillus crassostreae</name>
    <dbReference type="NCBI Taxonomy" id="1763538"/>
    <lineage>
        <taxon>Bacteria</taxon>
        <taxon>Bacillati</taxon>
        <taxon>Bacillota</taxon>
        <taxon>Bacilli</taxon>
        <taxon>Bacillales</taxon>
        <taxon>Paenibacillaceae</taxon>
        <taxon>Paenibacillus</taxon>
    </lineage>
</organism>
<proteinExistence type="predicted"/>
<dbReference type="EMBL" id="LSFN01000035">
    <property type="protein sequence ID" value="OAB72430.1"/>
    <property type="molecule type" value="Genomic_DNA"/>
</dbReference>
<sequence>MYEGFIEMQQVVTRVQYSRDEGLNQEQYRKIEFGSERNNLHTPELTGSKHQGIFSGTPKVRRWWRN</sequence>
<dbReference type="STRING" id="1763538.LPB68_09695"/>
<comment type="caution">
    <text evidence="1">The sequence shown here is derived from an EMBL/GenBank/DDBJ whole genome shotgun (WGS) entry which is preliminary data.</text>
</comment>
<dbReference type="OrthoDB" id="2656770at2"/>
<protein>
    <submittedName>
        <fullName evidence="1">Uncharacterized protein</fullName>
    </submittedName>
</protein>
<evidence type="ECO:0000313" key="2">
    <source>
        <dbReference type="Proteomes" id="UP000077134"/>
    </source>
</evidence>
<evidence type="ECO:0000313" key="1">
    <source>
        <dbReference type="EMBL" id="OAB72430.1"/>
    </source>
</evidence>